<dbReference type="Pfam" id="PF10670">
    <property type="entry name" value="DUF4198"/>
    <property type="match status" value="1"/>
</dbReference>
<evidence type="ECO:0000313" key="2">
    <source>
        <dbReference type="Proteomes" id="UP000619078"/>
    </source>
</evidence>
<protein>
    <submittedName>
        <fullName evidence="1">DUF4198 domain-containing protein</fullName>
    </submittedName>
</protein>
<reference evidence="1" key="1">
    <citation type="submission" date="2020-09" db="EMBL/GenBank/DDBJ databases">
        <title>Novel species of Mucilaginibacter isolated from a glacier on the Tibetan Plateau.</title>
        <authorList>
            <person name="Liu Q."/>
            <person name="Xin Y.-H."/>
        </authorList>
    </citation>
    <scope>NUCLEOTIDE SEQUENCE</scope>
    <source>
        <strain evidence="1">ZB1P21</strain>
    </source>
</reference>
<dbReference type="RefSeq" id="WP_191163412.1">
    <property type="nucleotide sequence ID" value="NZ_JACWMX010000004.1"/>
</dbReference>
<organism evidence="1 2">
    <name type="scientific">Mucilaginibacter glaciei</name>
    <dbReference type="NCBI Taxonomy" id="2772109"/>
    <lineage>
        <taxon>Bacteria</taxon>
        <taxon>Pseudomonadati</taxon>
        <taxon>Bacteroidota</taxon>
        <taxon>Sphingobacteriia</taxon>
        <taxon>Sphingobacteriales</taxon>
        <taxon>Sphingobacteriaceae</taxon>
        <taxon>Mucilaginibacter</taxon>
    </lineage>
</organism>
<dbReference type="InterPro" id="IPR019613">
    <property type="entry name" value="DUF4198"/>
</dbReference>
<gene>
    <name evidence="1" type="ORF">IDJ76_11250</name>
</gene>
<sequence length="274" mass="30816">MLSVIALLAFAPDTFLLPENFYLHKGDKLDLHVISGTNFAKEGENKYSVANTIKFNIYEGSKKTDLTATAKDNALPVVSYPLNNAGLALVEMNSKPESNDIPRDQFVTYLTEQGFETLADKIKNSNSLYYTEKSTRYLKTLFTVDNAGGNVYEKVLGTDFEIILKQNPYKKSYGEDITALINYKGKPLKNSPAYLYIKTVSGNVYPQKLDTDAAGQIYFTLSREGIYMIRCVNIQESTNKDADYETITTNFTFAFSNQSDLPNTYKEFGFGDKH</sequence>
<name>A0A926NXK9_9SPHI</name>
<keyword evidence="2" id="KW-1185">Reference proteome</keyword>
<dbReference type="EMBL" id="JACWMX010000004">
    <property type="protein sequence ID" value="MBD1393673.1"/>
    <property type="molecule type" value="Genomic_DNA"/>
</dbReference>
<dbReference type="Proteomes" id="UP000619078">
    <property type="component" value="Unassembled WGS sequence"/>
</dbReference>
<accession>A0A926NXK9</accession>
<comment type="caution">
    <text evidence="1">The sequence shown here is derived from an EMBL/GenBank/DDBJ whole genome shotgun (WGS) entry which is preliminary data.</text>
</comment>
<dbReference type="AlphaFoldDB" id="A0A926NXK9"/>
<evidence type="ECO:0000313" key="1">
    <source>
        <dbReference type="EMBL" id="MBD1393673.1"/>
    </source>
</evidence>
<proteinExistence type="predicted"/>